<dbReference type="Pfam" id="PF00488">
    <property type="entry name" value="MutS_V"/>
    <property type="match status" value="1"/>
</dbReference>
<evidence type="ECO:0000313" key="8">
    <source>
        <dbReference type="EMBL" id="PWZ00351.1"/>
    </source>
</evidence>
<feature type="region of interest" description="Disordered" evidence="6">
    <location>
        <begin position="252"/>
        <end position="275"/>
    </location>
</feature>
<dbReference type="InParanoid" id="A0A317XSR7"/>
<dbReference type="PROSITE" id="PS00486">
    <property type="entry name" value="DNA_MISMATCH_REPAIR_2"/>
    <property type="match status" value="1"/>
</dbReference>
<dbReference type="STRING" id="1882483.A0A317XSR7"/>
<dbReference type="GO" id="GO:0007131">
    <property type="term" value="P:reciprocal meiotic recombination"/>
    <property type="evidence" value="ECO:0007669"/>
    <property type="project" value="TreeGrafter"/>
</dbReference>
<feature type="domain" description="DNA mismatch repair proteins mutS family" evidence="7">
    <location>
        <begin position="852"/>
        <end position="868"/>
    </location>
</feature>
<feature type="compositionally biased region" description="Basic and acidic residues" evidence="6">
    <location>
        <begin position="1004"/>
        <end position="1022"/>
    </location>
</feature>
<dbReference type="InterPro" id="IPR036187">
    <property type="entry name" value="DNA_mismatch_repair_MutS_sf"/>
</dbReference>
<dbReference type="InterPro" id="IPR000432">
    <property type="entry name" value="DNA_mismatch_repair_MutS_C"/>
</dbReference>
<dbReference type="InterPro" id="IPR027417">
    <property type="entry name" value="P-loop_NTPase"/>
</dbReference>
<feature type="compositionally biased region" description="Low complexity" evidence="6">
    <location>
        <begin position="17"/>
        <end position="26"/>
    </location>
</feature>
<dbReference type="SMART" id="SM00533">
    <property type="entry name" value="MUTSd"/>
    <property type="match status" value="1"/>
</dbReference>
<dbReference type="Proteomes" id="UP000246740">
    <property type="component" value="Unassembled WGS sequence"/>
</dbReference>
<sequence length="1044" mass="115502">MNDRADDSRGNVVERPSSALSISSSSASFKIPGVDSRRLRSLASPQASLVADNLQASGRLHRSGRFEQTSAGARRPTSTADPFSGLLSASFGSQSEVSSRSVRLEDDDSHLPAFRAQRSDIDAFRPASASFSDIATQEWPGFDARESKQALEKPPFTPSRPFTASSYHRSRLMTADGSIGNYVCALLENRGVGHEVGIASIDRDTGLCVVTQIADSSTYVHTIHHLSMHPPRILLVPASAFSVSHGDSSASASRVNKRVKRMQTQDLSTETEMDRGKEAGGSMLIRCLEELFDIQATPYHRKHWNHVEGARYLDKLLVDDISVHVKGETETASHSDLPRRSRAYSAIRTAGSSVDLDPETSTRAGILVAVAQKYYLLSAVSALFDFFTETFNRLFTPKSLRIRFVVPRESAVLTLRWSDFRCCATPMGRRLLKTNILQPLANTGTICIRQDAVAEFIRGEERFYAVREALKPLRIGSIDLDKLIHSLSAKEKRILSERIQTERKIEHILSLRTLLRSIGPLQAALQGCSSQLLLSIEQFLESEELTLIREAIDTTIDEDIIHARGGLGSRNAKMYAIKAERSPLLDVARETYRENINDILELCDRETRDHGLALKPKMIANGFLFQTQFDSGRTQRLADHFTNITYARNGRNVTMMTLELKKLNARLLDSMNEVCTMSDIIIEELREEIVDKVAALYKVSEAISILDMIVSFAQVSIANGYVRPDFGDTFDIRDARHPILDRCDTSVGRSTNVAVRRPEFVANDIIFAPQDHFCLVTGPNLSGKSTLLRQIALITVMAGVGCFVPAARASLSMPDALLSLLTHEEDPAQNLSTFAAEMRTSAFILSIASPKSLVLLDELGRGTSPEEGCAIAAALSEELIVKCKSTVFFATHFGELIDGLAGQDGVTFRHLEVGRLQRAGDALVFHHKLHEGPGRDTHYSLQVARMMHCFGDAFMERAERIAANEKGRSDTATETSDAVRRRRNILRGVAGALERGFSVQNTEHSAHEHDRRAQKNKADHSESSLLDELRRLQISTVTLLANSF</sequence>
<gene>
    <name evidence="8" type="ORF">BCV70DRAFT_159928</name>
</gene>
<evidence type="ECO:0000256" key="3">
    <source>
        <dbReference type="ARBA" id="ARBA00022840"/>
    </source>
</evidence>
<keyword evidence="2" id="KW-0547">Nucleotide-binding</keyword>
<reference evidence="8 9" key="1">
    <citation type="journal article" date="2018" name="Mol. Biol. Evol.">
        <title>Broad Genomic Sampling Reveals a Smut Pathogenic Ancestry of the Fungal Clade Ustilaginomycotina.</title>
        <authorList>
            <person name="Kijpornyongpan T."/>
            <person name="Mondo S.J."/>
            <person name="Barry K."/>
            <person name="Sandor L."/>
            <person name="Lee J."/>
            <person name="Lipzen A."/>
            <person name="Pangilinan J."/>
            <person name="LaButti K."/>
            <person name="Hainaut M."/>
            <person name="Henrissat B."/>
            <person name="Grigoriev I.V."/>
            <person name="Spatafora J.W."/>
            <person name="Aime M.C."/>
        </authorList>
    </citation>
    <scope>NUCLEOTIDE SEQUENCE [LARGE SCALE GENOMIC DNA]</scope>
    <source>
        <strain evidence="8 9">MCA 3645</strain>
    </source>
</reference>
<dbReference type="SUPFAM" id="SSF52540">
    <property type="entry name" value="P-loop containing nucleoside triphosphate hydrolases"/>
    <property type="match status" value="1"/>
</dbReference>
<accession>A0A317XSR7</accession>
<dbReference type="InterPro" id="IPR045076">
    <property type="entry name" value="MutS"/>
</dbReference>
<keyword evidence="9" id="KW-1185">Reference proteome</keyword>
<keyword evidence="4" id="KW-0238">DNA-binding</keyword>
<feature type="region of interest" description="Disordered" evidence="6">
    <location>
        <begin position="54"/>
        <end position="86"/>
    </location>
</feature>
<dbReference type="PANTHER" id="PTHR11361:SF21">
    <property type="entry name" value="MUTS PROTEIN HOMOLOG 4"/>
    <property type="match status" value="1"/>
</dbReference>
<keyword evidence="5" id="KW-0469">Meiosis</keyword>
<dbReference type="GO" id="GO:0006298">
    <property type="term" value="P:mismatch repair"/>
    <property type="evidence" value="ECO:0007669"/>
    <property type="project" value="InterPro"/>
</dbReference>
<evidence type="ECO:0000313" key="9">
    <source>
        <dbReference type="Proteomes" id="UP000246740"/>
    </source>
</evidence>
<name>A0A317XSR7_9BASI</name>
<dbReference type="Gene3D" id="1.10.1420.10">
    <property type="match status" value="2"/>
</dbReference>
<evidence type="ECO:0000256" key="4">
    <source>
        <dbReference type="ARBA" id="ARBA00023125"/>
    </source>
</evidence>
<dbReference type="PANTHER" id="PTHR11361">
    <property type="entry name" value="DNA MISMATCH REPAIR PROTEIN MUTS FAMILY MEMBER"/>
    <property type="match status" value="1"/>
</dbReference>
<feature type="compositionally biased region" description="Polar residues" evidence="6">
    <location>
        <begin position="66"/>
        <end position="81"/>
    </location>
</feature>
<evidence type="ECO:0000256" key="2">
    <source>
        <dbReference type="ARBA" id="ARBA00022741"/>
    </source>
</evidence>
<dbReference type="SMART" id="SM00534">
    <property type="entry name" value="MUTSac"/>
    <property type="match status" value="1"/>
</dbReference>
<evidence type="ECO:0000256" key="1">
    <source>
        <dbReference type="ARBA" id="ARBA00006271"/>
    </source>
</evidence>
<feature type="region of interest" description="Disordered" evidence="6">
    <location>
        <begin position="1"/>
        <end position="26"/>
    </location>
</feature>
<evidence type="ECO:0000256" key="5">
    <source>
        <dbReference type="ARBA" id="ARBA00023254"/>
    </source>
</evidence>
<dbReference type="EMBL" id="KZ819192">
    <property type="protein sequence ID" value="PWZ00351.1"/>
    <property type="molecule type" value="Genomic_DNA"/>
</dbReference>
<evidence type="ECO:0000256" key="6">
    <source>
        <dbReference type="SAM" id="MobiDB-lite"/>
    </source>
</evidence>
<dbReference type="InterPro" id="IPR007696">
    <property type="entry name" value="DNA_mismatch_repair_MutS_core"/>
</dbReference>
<dbReference type="GO" id="GO:0030983">
    <property type="term" value="F:mismatched DNA binding"/>
    <property type="evidence" value="ECO:0007669"/>
    <property type="project" value="InterPro"/>
</dbReference>
<dbReference type="GO" id="GO:0005634">
    <property type="term" value="C:nucleus"/>
    <property type="evidence" value="ECO:0007669"/>
    <property type="project" value="TreeGrafter"/>
</dbReference>
<feature type="region of interest" description="Disordered" evidence="6">
    <location>
        <begin position="997"/>
        <end position="1022"/>
    </location>
</feature>
<keyword evidence="3" id="KW-0067">ATP-binding</keyword>
<dbReference type="Gene3D" id="3.40.50.300">
    <property type="entry name" value="P-loop containing nucleotide triphosphate hydrolases"/>
    <property type="match status" value="1"/>
</dbReference>
<dbReference type="AlphaFoldDB" id="A0A317XSR7"/>
<dbReference type="OrthoDB" id="276261at2759"/>
<evidence type="ECO:0000259" key="7">
    <source>
        <dbReference type="PROSITE" id="PS00486"/>
    </source>
</evidence>
<organism evidence="8 9">
    <name type="scientific">Testicularia cyperi</name>
    <dbReference type="NCBI Taxonomy" id="1882483"/>
    <lineage>
        <taxon>Eukaryota</taxon>
        <taxon>Fungi</taxon>
        <taxon>Dikarya</taxon>
        <taxon>Basidiomycota</taxon>
        <taxon>Ustilaginomycotina</taxon>
        <taxon>Ustilaginomycetes</taxon>
        <taxon>Ustilaginales</taxon>
        <taxon>Anthracoideaceae</taxon>
        <taxon>Testicularia</taxon>
    </lineage>
</organism>
<proteinExistence type="inferred from homology"/>
<comment type="similarity">
    <text evidence="1">Belongs to the DNA mismatch repair MutS family.</text>
</comment>
<protein>
    <recommendedName>
        <fullName evidence="7">DNA mismatch repair proteins mutS family domain-containing protein</fullName>
    </recommendedName>
</protein>
<dbReference type="GO" id="GO:0140664">
    <property type="term" value="F:ATP-dependent DNA damage sensor activity"/>
    <property type="evidence" value="ECO:0007669"/>
    <property type="project" value="InterPro"/>
</dbReference>
<dbReference type="Pfam" id="PF05192">
    <property type="entry name" value="MutS_III"/>
    <property type="match status" value="1"/>
</dbReference>
<dbReference type="SUPFAM" id="SSF48334">
    <property type="entry name" value="DNA repair protein MutS, domain III"/>
    <property type="match status" value="1"/>
</dbReference>
<dbReference type="GO" id="GO:0005524">
    <property type="term" value="F:ATP binding"/>
    <property type="evidence" value="ECO:0007669"/>
    <property type="project" value="UniProtKB-KW"/>
</dbReference>